<accession>A0A1M5X040</accession>
<organism evidence="13 14">
    <name type="scientific">Clostridium grantii DSM 8605</name>
    <dbReference type="NCBI Taxonomy" id="1121316"/>
    <lineage>
        <taxon>Bacteria</taxon>
        <taxon>Bacillati</taxon>
        <taxon>Bacillota</taxon>
        <taxon>Clostridia</taxon>
        <taxon>Eubacteriales</taxon>
        <taxon>Clostridiaceae</taxon>
        <taxon>Clostridium</taxon>
    </lineage>
</organism>
<dbReference type="InterPro" id="IPR018060">
    <property type="entry name" value="HTH_AraC"/>
</dbReference>
<dbReference type="Pfam" id="PF12833">
    <property type="entry name" value="HTH_18"/>
    <property type="match status" value="1"/>
</dbReference>
<evidence type="ECO:0000256" key="5">
    <source>
        <dbReference type="ARBA" id="ARBA00023012"/>
    </source>
</evidence>
<keyword evidence="7" id="KW-0238">DNA-binding</keyword>
<feature type="modified residue" description="4-aspartylphosphate" evidence="10">
    <location>
        <position position="55"/>
    </location>
</feature>
<keyword evidence="6" id="KW-0805">Transcription regulation</keyword>
<dbReference type="STRING" id="1121316.SAMN02745207_03225"/>
<dbReference type="PROSITE" id="PS01124">
    <property type="entry name" value="HTH_ARAC_FAMILY_2"/>
    <property type="match status" value="1"/>
</dbReference>
<dbReference type="SUPFAM" id="SSF46689">
    <property type="entry name" value="Homeodomain-like"/>
    <property type="match status" value="2"/>
</dbReference>
<evidence type="ECO:0000259" key="12">
    <source>
        <dbReference type="PROSITE" id="PS50110"/>
    </source>
</evidence>
<comment type="function">
    <text evidence="9">May play the central regulatory role in sporulation. It may be an element of the effector pathway responsible for the activation of sporulation genes in response to nutritional stress. Spo0A may act in concert with spo0H (a sigma factor) to control the expression of some genes that are critical to the sporulation process.</text>
</comment>
<name>A0A1M5X040_9CLOT</name>
<dbReference type="InterPro" id="IPR051552">
    <property type="entry name" value="HptR"/>
</dbReference>
<proteinExistence type="predicted"/>
<dbReference type="InterPro" id="IPR009057">
    <property type="entry name" value="Homeodomain-like_sf"/>
</dbReference>
<keyword evidence="4 10" id="KW-0597">Phosphoprotein</keyword>
<dbReference type="SUPFAM" id="SSF52172">
    <property type="entry name" value="CheY-like"/>
    <property type="match status" value="1"/>
</dbReference>
<dbReference type="PANTHER" id="PTHR42713">
    <property type="entry name" value="HISTIDINE KINASE-RELATED"/>
    <property type="match status" value="1"/>
</dbReference>
<evidence type="ECO:0000256" key="7">
    <source>
        <dbReference type="ARBA" id="ARBA00023125"/>
    </source>
</evidence>
<keyword evidence="14" id="KW-1185">Reference proteome</keyword>
<dbReference type="GO" id="GO:0003700">
    <property type="term" value="F:DNA-binding transcription factor activity"/>
    <property type="evidence" value="ECO:0007669"/>
    <property type="project" value="InterPro"/>
</dbReference>
<comment type="subcellular location">
    <subcellularLocation>
        <location evidence="1">Cytoplasm</location>
    </subcellularLocation>
</comment>
<dbReference type="AlphaFoldDB" id="A0A1M5X040"/>
<dbReference type="GO" id="GO:0043565">
    <property type="term" value="F:sequence-specific DNA binding"/>
    <property type="evidence" value="ECO:0007669"/>
    <property type="project" value="InterPro"/>
</dbReference>
<dbReference type="PROSITE" id="PS50110">
    <property type="entry name" value="RESPONSE_REGULATORY"/>
    <property type="match status" value="1"/>
</dbReference>
<reference evidence="13 14" key="1">
    <citation type="submission" date="2016-11" db="EMBL/GenBank/DDBJ databases">
        <authorList>
            <person name="Jaros S."/>
            <person name="Januszkiewicz K."/>
            <person name="Wedrychowicz H."/>
        </authorList>
    </citation>
    <scope>NUCLEOTIDE SEQUENCE [LARGE SCALE GENOMIC DNA]</scope>
    <source>
        <strain evidence="13 14">DSM 8605</strain>
    </source>
</reference>
<dbReference type="Gene3D" id="1.10.10.60">
    <property type="entry name" value="Homeodomain-like"/>
    <property type="match status" value="2"/>
</dbReference>
<dbReference type="PANTHER" id="PTHR42713:SF3">
    <property type="entry name" value="TRANSCRIPTIONAL REGULATORY PROTEIN HPTR"/>
    <property type="match status" value="1"/>
</dbReference>
<dbReference type="CDD" id="cd17536">
    <property type="entry name" value="REC_YesN-like"/>
    <property type="match status" value="1"/>
</dbReference>
<dbReference type="SMART" id="SM00342">
    <property type="entry name" value="HTH_ARAC"/>
    <property type="match status" value="1"/>
</dbReference>
<keyword evidence="8" id="KW-0804">Transcription</keyword>
<dbReference type="EMBL" id="FQXM01000022">
    <property type="protein sequence ID" value="SHH92982.1"/>
    <property type="molecule type" value="Genomic_DNA"/>
</dbReference>
<evidence type="ECO:0000256" key="9">
    <source>
        <dbReference type="ARBA" id="ARBA00024867"/>
    </source>
</evidence>
<dbReference type="InterPro" id="IPR011006">
    <property type="entry name" value="CheY-like_superfamily"/>
</dbReference>
<feature type="domain" description="HTH araC/xylS-type" evidence="11">
    <location>
        <begin position="434"/>
        <end position="532"/>
    </location>
</feature>
<evidence type="ECO:0000256" key="4">
    <source>
        <dbReference type="ARBA" id="ARBA00022553"/>
    </source>
</evidence>
<evidence type="ECO:0000256" key="10">
    <source>
        <dbReference type="PROSITE-ProRule" id="PRU00169"/>
    </source>
</evidence>
<dbReference type="Gene3D" id="3.40.50.2300">
    <property type="match status" value="1"/>
</dbReference>
<keyword evidence="3" id="KW-0963">Cytoplasm</keyword>
<dbReference type="SMART" id="SM00448">
    <property type="entry name" value="REC"/>
    <property type="match status" value="1"/>
</dbReference>
<keyword evidence="5" id="KW-0902">Two-component regulatory system</keyword>
<evidence type="ECO:0000313" key="14">
    <source>
        <dbReference type="Proteomes" id="UP000184447"/>
    </source>
</evidence>
<dbReference type="RefSeq" id="WP_073339575.1">
    <property type="nucleotide sequence ID" value="NZ_FQXM01000022.1"/>
</dbReference>
<dbReference type="InterPro" id="IPR001789">
    <property type="entry name" value="Sig_transdc_resp-reg_receiver"/>
</dbReference>
<evidence type="ECO:0000256" key="8">
    <source>
        <dbReference type="ARBA" id="ARBA00023163"/>
    </source>
</evidence>
<evidence type="ECO:0000313" key="13">
    <source>
        <dbReference type="EMBL" id="SHH92982.1"/>
    </source>
</evidence>
<dbReference type="Pfam" id="PF00072">
    <property type="entry name" value="Response_reg"/>
    <property type="match status" value="1"/>
</dbReference>
<dbReference type="GO" id="GO:0005737">
    <property type="term" value="C:cytoplasm"/>
    <property type="evidence" value="ECO:0007669"/>
    <property type="project" value="UniProtKB-SubCell"/>
</dbReference>
<dbReference type="OrthoDB" id="9794370at2"/>
<evidence type="ECO:0000256" key="1">
    <source>
        <dbReference type="ARBA" id="ARBA00004496"/>
    </source>
</evidence>
<dbReference type="Proteomes" id="UP000184447">
    <property type="component" value="Unassembled WGS sequence"/>
</dbReference>
<feature type="domain" description="Response regulatory" evidence="12">
    <location>
        <begin position="3"/>
        <end position="120"/>
    </location>
</feature>
<protein>
    <recommendedName>
        <fullName evidence="2">Stage 0 sporulation protein A homolog</fullName>
    </recommendedName>
</protein>
<gene>
    <name evidence="13" type="ORF">SAMN02745207_03225</name>
</gene>
<evidence type="ECO:0000256" key="3">
    <source>
        <dbReference type="ARBA" id="ARBA00022490"/>
    </source>
</evidence>
<evidence type="ECO:0000259" key="11">
    <source>
        <dbReference type="PROSITE" id="PS01124"/>
    </source>
</evidence>
<dbReference type="GO" id="GO:0000160">
    <property type="term" value="P:phosphorelay signal transduction system"/>
    <property type="evidence" value="ECO:0007669"/>
    <property type="project" value="UniProtKB-KW"/>
</dbReference>
<sequence length="532" mass="61705">MYKVLIVDDELPARELLKMKIDWKSIGFQITGMAKNGKEALEFYNSYKPDLVITDIEMPVMDGLSLIQSIKEINESQPIIILSCHESFSYARKAIKLGVNDYLIKDSIETEELRTIITHMFKKQETNKKKLSSQSETISQKKKSVVTRHLIKYVMNDSKQQEYISQYELHLYGNQFKLLFIDIEILDQDLSKPQSQFFNNDAIESLQYLIRLSLNDYALGEICHDEGNCFIVVYGVTKSHSQMDSQGEALEICASIRNNINSKFNTQTTIGVSSPFSKLINLNTAYNESKQCVNRKIISGYDKTYLFSNVSSIDKDQYIKILNVKLNRINDYLNNYNFKPIFKEIDDIFLQNLKGFMQYNYLKHTNWTLLSMLIEFCSKNNLSFIELSGSHSPWETIMDMKTVDGMCTWFNRNIEIISDLLCSKVDNNYSYHVQKSINYIHKHYSQNISLNDLSEMDNLNSSYLSRIFKKETGTSITDYINKVRTEEAKSLIQNSNKKMYEIAELTGFSSTQRFFLIFKKVVGSSPGDFRKN</sequence>
<evidence type="ECO:0000256" key="2">
    <source>
        <dbReference type="ARBA" id="ARBA00018672"/>
    </source>
</evidence>
<evidence type="ECO:0000256" key="6">
    <source>
        <dbReference type="ARBA" id="ARBA00023015"/>
    </source>
</evidence>